<feature type="repeat" description="HEAT" evidence="3">
    <location>
        <begin position="121"/>
        <end position="159"/>
    </location>
</feature>
<proteinExistence type="inferred from homology"/>
<dbReference type="InterPro" id="IPR011989">
    <property type="entry name" value="ARM-like"/>
</dbReference>
<dbReference type="EMBL" id="BRYB01003159">
    <property type="protein sequence ID" value="GMI31672.1"/>
    <property type="molecule type" value="Genomic_DNA"/>
</dbReference>
<feature type="repeat" description="HEAT" evidence="3">
    <location>
        <begin position="288"/>
        <end position="326"/>
    </location>
</feature>
<dbReference type="PROSITE" id="PS50077">
    <property type="entry name" value="HEAT_REPEAT"/>
    <property type="match status" value="2"/>
</dbReference>
<dbReference type="InterPro" id="IPR051023">
    <property type="entry name" value="PP2A_Regulatory_Subunit_A"/>
</dbReference>
<evidence type="ECO:0000256" key="2">
    <source>
        <dbReference type="ARBA" id="ARBA00038332"/>
    </source>
</evidence>
<comment type="caution">
    <text evidence="5">The sequence shown here is derived from an EMBL/GenBank/DDBJ whole genome shotgun (WGS) entry which is preliminary data.</text>
</comment>
<gene>
    <name evidence="5" type="ORF">TeGR_g2723</name>
</gene>
<evidence type="ECO:0000313" key="5">
    <source>
        <dbReference type="EMBL" id="GMI31672.1"/>
    </source>
</evidence>
<dbReference type="Pfam" id="PF22646">
    <property type="entry name" value="PPP2R1A-like_HEAT"/>
    <property type="match status" value="1"/>
</dbReference>
<comment type="similarity">
    <text evidence="2">Belongs to the phosphatase 2A regulatory subunit A family.</text>
</comment>
<reference evidence="5 6" key="1">
    <citation type="journal article" date="2023" name="Commun. Biol.">
        <title>Genome analysis of Parmales, the sister group of diatoms, reveals the evolutionary specialization of diatoms from phago-mixotrophs to photoautotrophs.</title>
        <authorList>
            <person name="Ban H."/>
            <person name="Sato S."/>
            <person name="Yoshikawa S."/>
            <person name="Yamada K."/>
            <person name="Nakamura Y."/>
            <person name="Ichinomiya M."/>
            <person name="Sato N."/>
            <person name="Blanc-Mathieu R."/>
            <person name="Endo H."/>
            <person name="Kuwata A."/>
            <person name="Ogata H."/>
        </authorList>
    </citation>
    <scope>NUCLEOTIDE SEQUENCE [LARGE SCALE GENOMIC DNA]</scope>
</reference>
<name>A0ABQ6MSW7_9STRA</name>
<dbReference type="InterPro" id="IPR016024">
    <property type="entry name" value="ARM-type_fold"/>
</dbReference>
<organism evidence="5 6">
    <name type="scientific">Tetraparma gracilis</name>
    <dbReference type="NCBI Taxonomy" id="2962635"/>
    <lineage>
        <taxon>Eukaryota</taxon>
        <taxon>Sar</taxon>
        <taxon>Stramenopiles</taxon>
        <taxon>Ochrophyta</taxon>
        <taxon>Bolidophyceae</taxon>
        <taxon>Parmales</taxon>
        <taxon>Triparmaceae</taxon>
        <taxon>Tetraparma</taxon>
    </lineage>
</organism>
<evidence type="ECO:0000313" key="6">
    <source>
        <dbReference type="Proteomes" id="UP001165060"/>
    </source>
</evidence>
<evidence type="ECO:0000259" key="4">
    <source>
        <dbReference type="Pfam" id="PF22646"/>
    </source>
</evidence>
<protein>
    <recommendedName>
        <fullName evidence="4">Phosphatase PP2A regulatory subunit A/Splicing factor 3B subunit 1-like HEAT repeat domain-containing protein</fullName>
    </recommendedName>
</protein>
<dbReference type="PANTHER" id="PTHR10648:SF4">
    <property type="entry name" value="PROTEIN PHOSPHATASE 2 (FORMERLY 2A), REGULATORY SUBUNIT A, BETA ISOFORM-RELATED"/>
    <property type="match status" value="1"/>
</dbReference>
<keyword evidence="6" id="KW-1185">Reference proteome</keyword>
<dbReference type="InterPro" id="IPR021133">
    <property type="entry name" value="HEAT_type_2"/>
</dbReference>
<accession>A0ABQ6MSW7</accession>
<sequence>MSSLLPFLRDQIDSQEDEILLATARGLAKIVPSIVSGADCAPILDILESLLGVEETVVRQGAIDTAKHVVSHCPPAQSPRLVSMFKNLAAQEWFTGRVSACGVFPAVYSNASEDAAAMAEILGIFKGLAADETPMVRRAAALALGEAAKAVGADVAATEICPLFQKLQEDEAGSVRELVGANTSAIATVVEDPGKTSSIVLPTFKLCCEDKSWRVRKVAAKGYAEVTEAIFGKGGDLPGAAQTTLIECYTQLLRDPEAEVRGCAALNISKVLSISWSAGGESVFKESIAPSLDDLSKDSTMDVRAKLAQALMEVASPSNPSVSDDTTIAVIRPIISAMLSNEEESDEVKNYILSKLPMLGKLLKSMDEVVAIVKGLSKYDQNWRTRESVARTLPAIAEAYGIEKFAAGQDSYLSLWMGLLADQAASVRMSCVEGMYKIYSVAAADPATSSDPSSWVTKNVLDTLKPQYDSSTFYLTRITILALYNELCHDGSVPPALARTVATALVAALSDPVANVRTAAARHLLECMPHCGDDICNGVIKSAVKETGDRIDLDKDEVMDPDHDTRDFLKKINAMMD</sequence>
<dbReference type="InterPro" id="IPR054573">
    <property type="entry name" value="PP2A/SF3B1-like_HEAT"/>
</dbReference>
<dbReference type="PANTHER" id="PTHR10648">
    <property type="entry name" value="SERINE/THREONINE-PROTEIN PHOSPHATASE PP2A 65 KDA REGULATORY SUBUNIT"/>
    <property type="match status" value="1"/>
</dbReference>
<feature type="domain" description="Phosphatase PP2A regulatory subunit A/Splicing factor 3B subunit 1-like HEAT repeat" evidence="4">
    <location>
        <begin position="244"/>
        <end position="316"/>
    </location>
</feature>
<dbReference type="Gene3D" id="1.25.10.10">
    <property type="entry name" value="Leucine-rich Repeat Variant"/>
    <property type="match status" value="1"/>
</dbReference>
<dbReference type="Proteomes" id="UP001165060">
    <property type="component" value="Unassembled WGS sequence"/>
</dbReference>
<evidence type="ECO:0000256" key="3">
    <source>
        <dbReference type="PROSITE-ProRule" id="PRU00103"/>
    </source>
</evidence>
<dbReference type="SUPFAM" id="SSF48371">
    <property type="entry name" value="ARM repeat"/>
    <property type="match status" value="1"/>
</dbReference>
<evidence type="ECO:0000256" key="1">
    <source>
        <dbReference type="ARBA" id="ARBA00022737"/>
    </source>
</evidence>
<keyword evidence="1" id="KW-0677">Repeat</keyword>